<sequence>MEGADLRDRRDRELVWFGAMLPHLERVIQLPEFLGEKPDRAERAKMFHAEWDRIDRALARHAGQ</sequence>
<evidence type="ECO:0000313" key="1">
    <source>
        <dbReference type="EMBL" id="MTH76312.1"/>
    </source>
</evidence>
<dbReference type="RefSeq" id="WP_155093697.1">
    <property type="nucleotide sequence ID" value="NZ_WMIE01000001.1"/>
</dbReference>
<accession>A0A6L6J2L0</accession>
<dbReference type="EMBL" id="WMIE01000001">
    <property type="protein sequence ID" value="MTH76312.1"/>
    <property type="molecule type" value="Genomic_DNA"/>
</dbReference>
<proteinExistence type="predicted"/>
<dbReference type="OrthoDB" id="7586141at2"/>
<keyword evidence="2" id="KW-1185">Reference proteome</keyword>
<dbReference type="AlphaFoldDB" id="A0A6L6J2L0"/>
<protein>
    <submittedName>
        <fullName evidence="1">Uncharacterized protein</fullName>
    </submittedName>
</protein>
<gene>
    <name evidence="1" type="ORF">GL286_01055</name>
</gene>
<organism evidence="1 2">
    <name type="scientific">Paracoccus aestuariivivens</name>
    <dbReference type="NCBI Taxonomy" id="1820333"/>
    <lineage>
        <taxon>Bacteria</taxon>
        <taxon>Pseudomonadati</taxon>
        <taxon>Pseudomonadota</taxon>
        <taxon>Alphaproteobacteria</taxon>
        <taxon>Rhodobacterales</taxon>
        <taxon>Paracoccaceae</taxon>
        <taxon>Paracoccus</taxon>
    </lineage>
</organism>
<evidence type="ECO:0000313" key="2">
    <source>
        <dbReference type="Proteomes" id="UP000478183"/>
    </source>
</evidence>
<dbReference type="Proteomes" id="UP000478183">
    <property type="component" value="Unassembled WGS sequence"/>
</dbReference>
<comment type="caution">
    <text evidence="1">The sequence shown here is derived from an EMBL/GenBank/DDBJ whole genome shotgun (WGS) entry which is preliminary data.</text>
</comment>
<reference evidence="1 2" key="1">
    <citation type="submission" date="2019-11" db="EMBL/GenBank/DDBJ databases">
        <authorList>
            <person name="Dong K."/>
        </authorList>
    </citation>
    <scope>NUCLEOTIDE SEQUENCE [LARGE SCALE GENOMIC DNA]</scope>
    <source>
        <strain evidence="1 2">NBRC 111993</strain>
    </source>
</reference>
<name>A0A6L6J2L0_9RHOB</name>